<evidence type="ECO:0000256" key="2">
    <source>
        <dbReference type="ARBA" id="ARBA00004889"/>
    </source>
</evidence>
<dbReference type="InterPro" id="IPR000836">
    <property type="entry name" value="PRTase_dom"/>
</dbReference>
<feature type="binding site" evidence="9">
    <location>
        <position position="103"/>
    </location>
    <ligand>
        <name>5-phospho-alpha-D-ribose 1-diphosphate</name>
        <dbReference type="ChEBI" id="CHEBI:58017"/>
        <note>ligand shared between dimeric partners</note>
    </ligand>
</feature>
<keyword evidence="6 9" id="KW-0328">Glycosyltransferase</keyword>
<feature type="binding site" description="in other chain" evidence="9">
    <location>
        <begin position="125"/>
        <end position="133"/>
    </location>
    <ligand>
        <name>5-phospho-alpha-D-ribose 1-diphosphate</name>
        <dbReference type="ChEBI" id="CHEBI:58017"/>
        <note>ligand shared between dimeric partners</note>
    </ligand>
</feature>
<dbReference type="InterPro" id="IPR023031">
    <property type="entry name" value="OPRT"/>
</dbReference>
<evidence type="ECO:0000256" key="3">
    <source>
        <dbReference type="ARBA" id="ARBA00006340"/>
    </source>
</evidence>
<keyword evidence="8 9" id="KW-0665">Pyrimidine biosynthesis</keyword>
<protein>
    <recommendedName>
        <fullName evidence="5 9">Orotate phosphoribosyltransferase</fullName>
        <shortName evidence="9">OPRT</shortName>
        <shortName evidence="9">OPRTase</shortName>
        <ecNumber evidence="5 9">2.4.2.10</ecNumber>
    </recommendedName>
</protein>
<feature type="binding site" evidence="9">
    <location>
        <position position="105"/>
    </location>
    <ligand>
        <name>5-phospho-alpha-D-ribose 1-diphosphate</name>
        <dbReference type="ChEBI" id="CHEBI:58017"/>
        <note>ligand shared between dimeric partners</note>
    </ligand>
</feature>
<evidence type="ECO:0000313" key="12">
    <source>
        <dbReference type="Proteomes" id="UP000195991"/>
    </source>
</evidence>
<dbReference type="NCBIfam" id="TIGR00336">
    <property type="entry name" value="pyrE"/>
    <property type="match status" value="1"/>
</dbReference>
<name>A0A1C4GMM9_BACTU</name>
<dbReference type="GO" id="GO:0046132">
    <property type="term" value="P:pyrimidine ribonucleoside biosynthetic process"/>
    <property type="evidence" value="ECO:0007669"/>
    <property type="project" value="TreeGrafter"/>
</dbReference>
<evidence type="ECO:0000256" key="4">
    <source>
        <dbReference type="ARBA" id="ARBA00011738"/>
    </source>
</evidence>
<dbReference type="HAMAP" id="MF_01208">
    <property type="entry name" value="PyrE"/>
    <property type="match status" value="1"/>
</dbReference>
<dbReference type="Pfam" id="PF00156">
    <property type="entry name" value="Pribosyltran"/>
    <property type="match status" value="1"/>
</dbReference>
<dbReference type="Proteomes" id="UP000195991">
    <property type="component" value="Unassembled WGS sequence"/>
</dbReference>
<keyword evidence="7 9" id="KW-0808">Transferase</keyword>
<feature type="binding site" evidence="9">
    <location>
        <position position="129"/>
    </location>
    <ligand>
        <name>orotate</name>
        <dbReference type="ChEBI" id="CHEBI:30839"/>
    </ligand>
</feature>
<comment type="pathway">
    <text evidence="2 9">Pyrimidine metabolism; UMP biosynthesis via de novo pathway; UMP from orotate: step 1/2.</text>
</comment>
<feature type="domain" description="Phosphoribosyltransferase" evidence="10">
    <location>
        <begin position="48"/>
        <end position="164"/>
    </location>
</feature>
<gene>
    <name evidence="9" type="primary">pyrE</name>
    <name evidence="11" type="ORF">BTT61001_06239</name>
</gene>
<comment type="catalytic activity">
    <reaction evidence="9">
        <text>orotidine 5'-phosphate + diphosphate = orotate + 5-phospho-alpha-D-ribose 1-diphosphate</text>
        <dbReference type="Rhea" id="RHEA:10380"/>
        <dbReference type="ChEBI" id="CHEBI:30839"/>
        <dbReference type="ChEBI" id="CHEBI:33019"/>
        <dbReference type="ChEBI" id="CHEBI:57538"/>
        <dbReference type="ChEBI" id="CHEBI:58017"/>
        <dbReference type="EC" id="2.4.2.10"/>
    </reaction>
</comment>
<reference evidence="11 12" key="1">
    <citation type="submission" date="2016-08" db="EMBL/GenBank/DDBJ databases">
        <authorList>
            <person name="Seilhamer J.J."/>
        </authorList>
    </citation>
    <scope>NUCLEOTIDE SEQUENCE [LARGE SCALE GENOMIC DNA]</scope>
    <source>
        <strain evidence="11 12">IEBC_T61001</strain>
    </source>
</reference>
<evidence type="ECO:0000313" key="11">
    <source>
        <dbReference type="EMBL" id="SCC69414.1"/>
    </source>
</evidence>
<dbReference type="PANTHER" id="PTHR46683">
    <property type="entry name" value="OROTATE PHOSPHORIBOSYLTRANSFERASE 1-RELATED"/>
    <property type="match status" value="1"/>
</dbReference>
<dbReference type="GO" id="GO:0044205">
    <property type="term" value="P:'de novo' UMP biosynthetic process"/>
    <property type="evidence" value="ECO:0007669"/>
    <property type="project" value="UniProtKB-UniRule"/>
</dbReference>
<keyword evidence="9" id="KW-0460">Magnesium</keyword>
<evidence type="ECO:0000256" key="1">
    <source>
        <dbReference type="ARBA" id="ARBA00003769"/>
    </source>
</evidence>
<comment type="cofactor">
    <cofactor evidence="9">
        <name>Mg(2+)</name>
        <dbReference type="ChEBI" id="CHEBI:18420"/>
    </cofactor>
</comment>
<dbReference type="GO" id="GO:0006207">
    <property type="term" value="P:'de novo' pyrimidine nucleobase biosynthetic process"/>
    <property type="evidence" value="ECO:0007669"/>
    <property type="project" value="TreeGrafter"/>
</dbReference>
<evidence type="ECO:0000256" key="5">
    <source>
        <dbReference type="ARBA" id="ARBA00011971"/>
    </source>
</evidence>
<evidence type="ECO:0000256" key="8">
    <source>
        <dbReference type="ARBA" id="ARBA00022975"/>
    </source>
</evidence>
<sequence length="228" mass="25545">MNANKAQFIKFIFEENILKFGDFELKSGRHSPYFFNFGSFDDSVKLSRLGESYASNIIENDIKFDVIFGPAYKGIPISLSASMALFYKHGLRVNYAFNRKEAKNHGEGGNIIGTSLKGKKILAVDDVITSGRTIKETKEIIEKEGGELSAFLVALDREEKALDSQLSALEEASKTYGVEIYAVAKISDVMNYMEKEYGKTYIHLSAIQEYLKLYGSESLGGLLKHNIY</sequence>
<feature type="binding site" description="in other chain" evidence="9">
    <location>
        <position position="100"/>
    </location>
    <ligand>
        <name>5-phospho-alpha-D-ribose 1-diphosphate</name>
        <dbReference type="ChEBI" id="CHEBI:58017"/>
        <note>ligand shared between dimeric partners</note>
    </ligand>
</feature>
<comment type="subunit">
    <text evidence="4 9">Homodimer.</text>
</comment>
<accession>A0A1C4GMM9</accession>
<dbReference type="FunFam" id="3.40.50.2020:FF:000008">
    <property type="entry name" value="Orotate phosphoribosyltransferase"/>
    <property type="match status" value="1"/>
</dbReference>
<dbReference type="AlphaFoldDB" id="A0A1C4GMM9"/>
<dbReference type="Gene3D" id="3.40.50.2020">
    <property type="match status" value="1"/>
</dbReference>
<dbReference type="RefSeq" id="WP_087983568.1">
    <property type="nucleotide sequence ID" value="NZ_FMBI01000059.1"/>
</dbReference>
<dbReference type="SUPFAM" id="SSF53271">
    <property type="entry name" value="PRTase-like"/>
    <property type="match status" value="1"/>
</dbReference>
<feature type="binding site" evidence="9">
    <location>
        <position position="157"/>
    </location>
    <ligand>
        <name>orotate</name>
        <dbReference type="ChEBI" id="CHEBI:30839"/>
    </ligand>
</feature>
<evidence type="ECO:0000256" key="7">
    <source>
        <dbReference type="ARBA" id="ARBA00022679"/>
    </source>
</evidence>
<dbReference type="EMBL" id="FMBI01000059">
    <property type="protein sequence ID" value="SCC69414.1"/>
    <property type="molecule type" value="Genomic_DNA"/>
</dbReference>
<evidence type="ECO:0000256" key="6">
    <source>
        <dbReference type="ARBA" id="ARBA00022676"/>
    </source>
</evidence>
<evidence type="ECO:0000259" key="10">
    <source>
        <dbReference type="Pfam" id="PF00156"/>
    </source>
</evidence>
<evidence type="ECO:0000256" key="9">
    <source>
        <dbReference type="HAMAP-Rule" id="MF_01208"/>
    </source>
</evidence>
<dbReference type="InterPro" id="IPR004467">
    <property type="entry name" value="Or_phspho_trans_dom"/>
</dbReference>
<dbReference type="GO" id="GO:0000287">
    <property type="term" value="F:magnesium ion binding"/>
    <property type="evidence" value="ECO:0007669"/>
    <property type="project" value="UniProtKB-UniRule"/>
</dbReference>
<proteinExistence type="inferred from homology"/>
<dbReference type="InterPro" id="IPR029057">
    <property type="entry name" value="PRTase-like"/>
</dbReference>
<dbReference type="EC" id="2.4.2.10" evidence="5 9"/>
<feature type="binding site" description="in other chain" evidence="9">
    <location>
        <position position="26"/>
    </location>
    <ligand>
        <name>5-phospho-alpha-D-ribose 1-diphosphate</name>
        <dbReference type="ChEBI" id="CHEBI:58017"/>
        <note>ligand shared between dimeric partners</note>
    </ligand>
</feature>
<dbReference type="CDD" id="cd06223">
    <property type="entry name" value="PRTases_typeI"/>
    <property type="match status" value="1"/>
</dbReference>
<feature type="binding site" evidence="9">
    <location>
        <position position="99"/>
    </location>
    <ligand>
        <name>5-phospho-alpha-D-ribose 1-diphosphate</name>
        <dbReference type="ChEBI" id="CHEBI:58017"/>
        <note>ligand shared between dimeric partners</note>
    </ligand>
</feature>
<dbReference type="GO" id="GO:0005737">
    <property type="term" value="C:cytoplasm"/>
    <property type="evidence" value="ECO:0007669"/>
    <property type="project" value="TreeGrafter"/>
</dbReference>
<feature type="binding site" evidence="9">
    <location>
        <begin position="34"/>
        <end position="35"/>
    </location>
    <ligand>
        <name>orotate</name>
        <dbReference type="ChEBI" id="CHEBI:30839"/>
    </ligand>
</feature>
<organism evidence="11 12">
    <name type="scientific">Bacillus thuringiensis</name>
    <dbReference type="NCBI Taxonomy" id="1428"/>
    <lineage>
        <taxon>Bacteria</taxon>
        <taxon>Bacillati</taxon>
        <taxon>Bacillota</taxon>
        <taxon>Bacilli</taxon>
        <taxon>Bacillales</taxon>
        <taxon>Bacillaceae</taxon>
        <taxon>Bacillus</taxon>
        <taxon>Bacillus cereus group</taxon>
    </lineage>
</organism>
<dbReference type="GO" id="GO:0004588">
    <property type="term" value="F:orotate phosphoribosyltransferase activity"/>
    <property type="evidence" value="ECO:0007669"/>
    <property type="project" value="UniProtKB-UniRule"/>
</dbReference>
<comment type="similarity">
    <text evidence="3 9">Belongs to the purine/pyrimidine phosphoribosyltransferase family. PyrE subfamily.</text>
</comment>
<feature type="binding site" description="in other chain" evidence="9">
    <location>
        <begin position="72"/>
        <end position="73"/>
    </location>
    <ligand>
        <name>5-phospho-alpha-D-ribose 1-diphosphate</name>
        <dbReference type="ChEBI" id="CHEBI:58017"/>
        <note>ligand shared between dimeric partners</note>
    </ligand>
</feature>
<dbReference type="UniPathway" id="UPA00070">
    <property type="reaction ID" value="UER00119"/>
</dbReference>
<dbReference type="PANTHER" id="PTHR46683:SF1">
    <property type="entry name" value="OROTATE PHOSPHORIBOSYLTRANSFERASE 1-RELATED"/>
    <property type="match status" value="1"/>
</dbReference>
<comment type="function">
    <text evidence="1 9">Catalyzes the transfer of a ribosyl phosphate group from 5-phosphoribose 1-diphosphate to orotate, leading to the formation of orotidine monophosphate (OMP).</text>
</comment>